<feature type="compositionally biased region" description="Basic and acidic residues" evidence="1">
    <location>
        <begin position="269"/>
        <end position="279"/>
    </location>
</feature>
<evidence type="ECO:0000313" key="3">
    <source>
        <dbReference type="Proteomes" id="UP000182259"/>
    </source>
</evidence>
<reference evidence="2 3" key="1">
    <citation type="submission" date="2016-10" db="EMBL/GenBank/DDBJ databases">
        <authorList>
            <person name="de Groot N.N."/>
        </authorList>
    </citation>
    <scope>NUCLEOTIDE SEQUENCE [LARGE SCALE GENOMIC DNA]</scope>
    <source>
        <strain evidence="2 3">PYCC 4715</strain>
    </source>
</reference>
<sequence>MLRRLAFLSTRHYSGPPIKRYNGFTNWPSLKWHTAFPAPAKIFTGVLSAAVTITHVHHNTLVTLGPPVAVGTYFIMRRINHQRFLRLLEGVRPENTAEWDDDGSKIRIWKYDETNVQNVLHGIDNEFQHKLAQALEVVEKKVVDYVVELESNDSVSLLVSLLLDENKQVVMHLGESPETFVTTRAEVVDRDGAERFVEFLRFSVALYSSKNIRNRRRLAVADVSLLAVPETEEAEDLDYRDYRMTIELTPYKLFGKPEKVQNTKTEISSADKFKQSGRN</sequence>
<organism evidence="2 3">
    <name type="scientific">Sungouiella intermedia</name>
    <dbReference type="NCBI Taxonomy" id="45354"/>
    <lineage>
        <taxon>Eukaryota</taxon>
        <taxon>Fungi</taxon>
        <taxon>Dikarya</taxon>
        <taxon>Ascomycota</taxon>
        <taxon>Saccharomycotina</taxon>
        <taxon>Pichiomycetes</taxon>
        <taxon>Metschnikowiaceae</taxon>
        <taxon>Sungouiella</taxon>
    </lineage>
</organism>
<name>A0A1L0DBN4_9ASCO</name>
<evidence type="ECO:0000313" key="2">
    <source>
        <dbReference type="EMBL" id="SGZ53344.1"/>
    </source>
</evidence>
<dbReference type="AlphaFoldDB" id="A0A1L0DBN4"/>
<evidence type="ECO:0000256" key="1">
    <source>
        <dbReference type="SAM" id="MobiDB-lite"/>
    </source>
</evidence>
<accession>A0A1L0DBN4</accession>
<dbReference type="EMBL" id="LT635766">
    <property type="protein sequence ID" value="SGZ53344.1"/>
    <property type="molecule type" value="Genomic_DNA"/>
</dbReference>
<dbReference type="Proteomes" id="UP000182259">
    <property type="component" value="Chromosome III"/>
</dbReference>
<gene>
    <name evidence="2" type="ORF">SAMEA4029009_CIC11G00000004560</name>
</gene>
<feature type="region of interest" description="Disordered" evidence="1">
    <location>
        <begin position="260"/>
        <end position="279"/>
    </location>
</feature>
<protein>
    <submittedName>
        <fullName evidence="2">CIC11C00000004560</fullName>
    </submittedName>
</protein>
<proteinExistence type="predicted"/>